<evidence type="ECO:0000259" key="1">
    <source>
        <dbReference type="PROSITE" id="PS50206"/>
    </source>
</evidence>
<dbReference type="PROSITE" id="PS50206">
    <property type="entry name" value="RHODANESE_3"/>
    <property type="match status" value="1"/>
</dbReference>
<proteinExistence type="predicted"/>
<dbReference type="EMBL" id="BARW01002495">
    <property type="protein sequence ID" value="GAI71670.1"/>
    <property type="molecule type" value="Genomic_DNA"/>
</dbReference>
<dbReference type="InterPro" id="IPR036873">
    <property type="entry name" value="Rhodanese-like_dom_sf"/>
</dbReference>
<dbReference type="PANTHER" id="PTHR43031:SF1">
    <property type="entry name" value="PYRIDINE NUCLEOTIDE-DISULPHIDE OXIDOREDUCTASE"/>
    <property type="match status" value="1"/>
</dbReference>
<feature type="domain" description="Rhodanese" evidence="1">
    <location>
        <begin position="58"/>
        <end position="148"/>
    </location>
</feature>
<sequence>MKLNNCLKNSKRKIVVLLIITAFLLPSFSFMTLVAAEEQTYQNITIDTANYMIEHENKYPNLVILDVRDTIEYNLGHLYDSILIPLNDLEARIGELEDYKTSEIIIYCKSGYRSQQGSEILGEYGFTKVYNMIGGILAWIDADYPIWTTSHHITVNEITDDKFELLIEPQLLYYTGCFSCNECNENQECPIENESISITSEILEQTEDQIIILKKYEFNGTVYESIHTRTILWGYDKFTSNYNKSAYFISNEIASENGYWQYYQLEYVIYHKNYILTIDTYLEPLNSEIYNSSFTSIKYIPLNGKAITSMEFVHFNMSVILSQQYDILAKVTEEMAKIYKNSDDQDIMELYYGYTDMGEGIKSLSELVKEQLEEYNFQILESYASLMDY</sequence>
<gene>
    <name evidence="2" type="ORF">S12H4_06918</name>
</gene>
<dbReference type="SUPFAM" id="SSF52821">
    <property type="entry name" value="Rhodanese/Cell cycle control phosphatase"/>
    <property type="match status" value="1"/>
</dbReference>
<dbReference type="PANTHER" id="PTHR43031">
    <property type="entry name" value="FAD-DEPENDENT OXIDOREDUCTASE"/>
    <property type="match status" value="1"/>
</dbReference>
<dbReference type="Pfam" id="PF00581">
    <property type="entry name" value="Rhodanese"/>
    <property type="match status" value="1"/>
</dbReference>
<comment type="caution">
    <text evidence="2">The sequence shown here is derived from an EMBL/GenBank/DDBJ whole genome shotgun (WGS) entry which is preliminary data.</text>
</comment>
<dbReference type="AlphaFoldDB" id="X1S8B2"/>
<dbReference type="InterPro" id="IPR050229">
    <property type="entry name" value="GlpE_sulfurtransferase"/>
</dbReference>
<feature type="non-terminal residue" evidence="2">
    <location>
        <position position="389"/>
    </location>
</feature>
<name>X1S8B2_9ZZZZ</name>
<evidence type="ECO:0000313" key="2">
    <source>
        <dbReference type="EMBL" id="GAI71670.1"/>
    </source>
</evidence>
<dbReference type="Gene3D" id="3.40.250.10">
    <property type="entry name" value="Rhodanese-like domain"/>
    <property type="match status" value="1"/>
</dbReference>
<dbReference type="CDD" id="cd00158">
    <property type="entry name" value="RHOD"/>
    <property type="match status" value="1"/>
</dbReference>
<organism evidence="2">
    <name type="scientific">marine sediment metagenome</name>
    <dbReference type="NCBI Taxonomy" id="412755"/>
    <lineage>
        <taxon>unclassified sequences</taxon>
        <taxon>metagenomes</taxon>
        <taxon>ecological metagenomes</taxon>
    </lineage>
</organism>
<dbReference type="InterPro" id="IPR001763">
    <property type="entry name" value="Rhodanese-like_dom"/>
</dbReference>
<reference evidence="2" key="1">
    <citation type="journal article" date="2014" name="Front. Microbiol.">
        <title>High frequency of phylogenetically diverse reductive dehalogenase-homologous genes in deep subseafloor sedimentary metagenomes.</title>
        <authorList>
            <person name="Kawai M."/>
            <person name="Futagami T."/>
            <person name="Toyoda A."/>
            <person name="Takaki Y."/>
            <person name="Nishi S."/>
            <person name="Hori S."/>
            <person name="Arai W."/>
            <person name="Tsubouchi T."/>
            <person name="Morono Y."/>
            <person name="Uchiyama I."/>
            <person name="Ito T."/>
            <person name="Fujiyama A."/>
            <person name="Inagaki F."/>
            <person name="Takami H."/>
        </authorList>
    </citation>
    <scope>NUCLEOTIDE SEQUENCE</scope>
    <source>
        <strain evidence="2">Expedition CK06-06</strain>
    </source>
</reference>
<accession>X1S8B2</accession>
<dbReference type="SMART" id="SM00450">
    <property type="entry name" value="RHOD"/>
    <property type="match status" value="1"/>
</dbReference>
<protein>
    <recommendedName>
        <fullName evidence="1">Rhodanese domain-containing protein</fullName>
    </recommendedName>
</protein>